<reference evidence="4" key="2">
    <citation type="submission" date="2016-02" db="EMBL/GenBank/DDBJ databases">
        <title>Draft genome sequence of five rapidly growing Mycobacterium species.</title>
        <authorList>
            <person name="Katahira K."/>
            <person name="Gotou Y."/>
            <person name="Iida K."/>
            <person name="Ogura Y."/>
            <person name="Hayashi T."/>
        </authorList>
    </citation>
    <scope>NUCLEOTIDE SEQUENCE [LARGE SCALE GENOMIC DNA]</scope>
    <source>
        <strain evidence="4">JCM6368</strain>
    </source>
</reference>
<dbReference type="Pfam" id="PF14020">
    <property type="entry name" value="DUF4236"/>
    <property type="match status" value="1"/>
</dbReference>
<organism evidence="3 4">
    <name type="scientific">Mycolicibacterium fortuitum subsp. acetamidolyticum</name>
    <dbReference type="NCBI Taxonomy" id="144550"/>
    <lineage>
        <taxon>Bacteria</taxon>
        <taxon>Bacillati</taxon>
        <taxon>Actinomycetota</taxon>
        <taxon>Actinomycetes</taxon>
        <taxon>Mycobacteriales</taxon>
        <taxon>Mycobacteriaceae</taxon>
        <taxon>Mycolicibacterium</taxon>
    </lineage>
</organism>
<feature type="domain" description="DUF4236" evidence="2">
    <location>
        <begin position="14"/>
        <end position="60"/>
    </location>
</feature>
<proteinExistence type="predicted"/>
<feature type="transmembrane region" description="Helical" evidence="1">
    <location>
        <begin position="145"/>
        <end position="165"/>
    </location>
</feature>
<name>A0A100WPP5_MYCFO</name>
<keyword evidence="1" id="KW-0472">Membrane</keyword>
<dbReference type="AlphaFoldDB" id="A0A100WPP5"/>
<accession>A0A100WPP5</accession>
<dbReference type="Proteomes" id="UP000069705">
    <property type="component" value="Unassembled WGS sequence"/>
</dbReference>
<evidence type="ECO:0000256" key="1">
    <source>
        <dbReference type="SAM" id="Phobius"/>
    </source>
</evidence>
<evidence type="ECO:0000259" key="2">
    <source>
        <dbReference type="Pfam" id="PF14020"/>
    </source>
</evidence>
<sequence>MLTQASKVGVVVGFYVRKSLKAGPFRFNLSNSGLGVSVGVPGFRVGTGPRGNYVRMGHAGVFYQATLGAPSAGASPVLTYPPLTYPLPAELRPSAVLMEDVTGSTAIELAPTGSGDLVEQLNAATARTAWGWWAVAATFVLGLPLMPYGLIVWAVLAPLCIWLVLNDQARKTVVLFYDVRDEHYAWFDSLATTWGWFGRVRWFV</sequence>
<dbReference type="RefSeq" id="WP_081104720.1">
    <property type="nucleotide sequence ID" value="NZ_BCSZ01000020.1"/>
</dbReference>
<dbReference type="EMBL" id="BCSZ01000020">
    <property type="protein sequence ID" value="GAT02057.1"/>
    <property type="molecule type" value="Genomic_DNA"/>
</dbReference>
<keyword evidence="1" id="KW-1133">Transmembrane helix</keyword>
<protein>
    <submittedName>
        <fullName evidence="3">Putative membrane-anchored nucleotide-binding enzyme</fullName>
    </submittedName>
</protein>
<evidence type="ECO:0000313" key="4">
    <source>
        <dbReference type="Proteomes" id="UP000069705"/>
    </source>
</evidence>
<dbReference type="InterPro" id="IPR025330">
    <property type="entry name" value="DUF4236"/>
</dbReference>
<reference evidence="3 4" key="1">
    <citation type="journal article" date="2016" name="Genome Announc.">
        <title>Draft Genome Sequences of Five Rapidly Growing Mycobacterium Species, M. thermoresistibile, M. fortuitum subsp. acetamidolyticum, M. canariasense, M. brisbanense, and M. novocastrense.</title>
        <authorList>
            <person name="Katahira K."/>
            <person name="Ogura Y."/>
            <person name="Gotoh Y."/>
            <person name="Hayashi T."/>
        </authorList>
    </citation>
    <scope>NUCLEOTIDE SEQUENCE [LARGE SCALE GENOMIC DNA]</scope>
    <source>
        <strain evidence="3 4">JCM6368</strain>
    </source>
</reference>
<comment type="caution">
    <text evidence="3">The sequence shown here is derived from an EMBL/GenBank/DDBJ whole genome shotgun (WGS) entry which is preliminary data.</text>
</comment>
<evidence type="ECO:0000313" key="3">
    <source>
        <dbReference type="EMBL" id="GAT02057.1"/>
    </source>
</evidence>
<gene>
    <name evidence="3" type="ORF">RMCFA_2169</name>
</gene>
<keyword evidence="1" id="KW-0812">Transmembrane</keyword>